<feature type="compositionally biased region" description="Low complexity" evidence="1">
    <location>
        <begin position="60"/>
        <end position="77"/>
    </location>
</feature>
<dbReference type="EMBL" id="JABCKI010005845">
    <property type="protein sequence ID" value="KAG5637265.1"/>
    <property type="molecule type" value="Genomic_DNA"/>
</dbReference>
<protein>
    <submittedName>
        <fullName evidence="2">Uncharacterized protein</fullName>
    </submittedName>
</protein>
<accession>A0A9P7FU24</accession>
<evidence type="ECO:0000313" key="2">
    <source>
        <dbReference type="EMBL" id="KAG5637265.1"/>
    </source>
</evidence>
<evidence type="ECO:0000256" key="1">
    <source>
        <dbReference type="SAM" id="MobiDB-lite"/>
    </source>
</evidence>
<proteinExistence type="predicted"/>
<sequence>MSDYAYSLHGQQFFHPSPDYSHRGSPKHTCDNSSASYGSRDSSFSPSDGSHTSSEERSFSDTSYSSSESTSSNSTLASPPPVMFNFALDSSPENARKDCVFIKLSMSPDPQTVLSPDLSAQLEVNSAPSPMKSGLVFTYDNSVPPSPISGSPVVLADILKSATSISTLDAPQGLFCPSLALGLASAFPGGPDDQYLKTFDTPGPSPTIPQAMELLSAPVTTSTPPTTTAPVDFVISFSGSGTTLVASPSASPVPTPAEYAHTPFKRTALGTSRSLNVVTVTPSVMTSFRQKPLGPWAASAKTRSSKANKENVKPLPRRF</sequence>
<evidence type="ECO:0000313" key="3">
    <source>
        <dbReference type="Proteomes" id="UP000717328"/>
    </source>
</evidence>
<keyword evidence="3" id="KW-1185">Reference proteome</keyword>
<name>A0A9P7FU24_9AGAR</name>
<reference evidence="2" key="2">
    <citation type="submission" date="2021-10" db="EMBL/GenBank/DDBJ databases">
        <title>Phylogenomics reveals ancestral predisposition of the termite-cultivated fungus Termitomyces towards a domesticated lifestyle.</title>
        <authorList>
            <person name="Auxier B."/>
            <person name="Grum-Grzhimaylo A."/>
            <person name="Cardenas M.E."/>
            <person name="Lodge J.D."/>
            <person name="Laessoe T."/>
            <person name="Pedersen O."/>
            <person name="Smith M.E."/>
            <person name="Kuyper T.W."/>
            <person name="Franco-Molano E.A."/>
            <person name="Baroni T.J."/>
            <person name="Aanen D.K."/>
        </authorList>
    </citation>
    <scope>NUCLEOTIDE SEQUENCE</scope>
    <source>
        <strain evidence="2">D49</strain>
    </source>
</reference>
<comment type="caution">
    <text evidence="2">The sequence shown here is derived from an EMBL/GenBank/DDBJ whole genome shotgun (WGS) entry which is preliminary data.</text>
</comment>
<feature type="compositionally biased region" description="Low complexity" evidence="1">
    <location>
        <begin position="36"/>
        <end position="52"/>
    </location>
</feature>
<gene>
    <name evidence="2" type="ORF">H0H81_005198</name>
</gene>
<dbReference type="AlphaFoldDB" id="A0A9P7FU24"/>
<feature type="region of interest" description="Disordered" evidence="1">
    <location>
        <begin position="290"/>
        <end position="319"/>
    </location>
</feature>
<organism evidence="2 3">
    <name type="scientific">Sphagnurus paluster</name>
    <dbReference type="NCBI Taxonomy" id="117069"/>
    <lineage>
        <taxon>Eukaryota</taxon>
        <taxon>Fungi</taxon>
        <taxon>Dikarya</taxon>
        <taxon>Basidiomycota</taxon>
        <taxon>Agaricomycotina</taxon>
        <taxon>Agaricomycetes</taxon>
        <taxon>Agaricomycetidae</taxon>
        <taxon>Agaricales</taxon>
        <taxon>Tricholomatineae</taxon>
        <taxon>Lyophyllaceae</taxon>
        <taxon>Sphagnurus</taxon>
    </lineage>
</organism>
<dbReference type="Proteomes" id="UP000717328">
    <property type="component" value="Unassembled WGS sequence"/>
</dbReference>
<reference evidence="2" key="1">
    <citation type="submission" date="2021-02" db="EMBL/GenBank/DDBJ databases">
        <authorList>
            <person name="Nieuwenhuis M."/>
            <person name="Van De Peppel L.J.J."/>
        </authorList>
    </citation>
    <scope>NUCLEOTIDE SEQUENCE</scope>
    <source>
        <strain evidence="2">D49</strain>
    </source>
</reference>
<feature type="region of interest" description="Disordered" evidence="1">
    <location>
        <begin position="14"/>
        <end position="77"/>
    </location>
</feature>